<evidence type="ECO:0000259" key="7">
    <source>
        <dbReference type="Pfam" id="PF25944"/>
    </source>
</evidence>
<evidence type="ECO:0000259" key="5">
    <source>
        <dbReference type="Pfam" id="PF25876"/>
    </source>
</evidence>
<dbReference type="Gene3D" id="2.40.30.170">
    <property type="match status" value="1"/>
</dbReference>
<dbReference type="GO" id="GO:0005886">
    <property type="term" value="C:plasma membrane"/>
    <property type="evidence" value="ECO:0007669"/>
    <property type="project" value="UniProtKB-SubCell"/>
</dbReference>
<feature type="coiled-coil region" evidence="3">
    <location>
        <begin position="141"/>
        <end position="168"/>
    </location>
</feature>
<dbReference type="SUPFAM" id="SSF111369">
    <property type="entry name" value="HlyD-like secretion proteins"/>
    <property type="match status" value="1"/>
</dbReference>
<dbReference type="InterPro" id="IPR006143">
    <property type="entry name" value="RND_pump_MFP"/>
</dbReference>
<feature type="domain" description="Multidrug resistance protein MdtA-like alpha-helical hairpin" evidence="5">
    <location>
        <begin position="105"/>
        <end position="172"/>
    </location>
</feature>
<dbReference type="PANTHER" id="PTHR30158:SF3">
    <property type="entry name" value="MULTIDRUG EFFLUX PUMP SUBUNIT ACRA-RELATED"/>
    <property type="match status" value="1"/>
</dbReference>
<evidence type="ECO:0000259" key="8">
    <source>
        <dbReference type="Pfam" id="PF25967"/>
    </source>
</evidence>
<protein>
    <submittedName>
        <fullName evidence="9">Efflux RND transporter periplasmic adaptor subunit</fullName>
    </submittedName>
</protein>
<accession>A0A4V5NLR9</accession>
<dbReference type="Pfam" id="PF25876">
    <property type="entry name" value="HH_MFP_RND"/>
    <property type="match status" value="1"/>
</dbReference>
<dbReference type="Pfam" id="PF25944">
    <property type="entry name" value="Beta-barrel_RND"/>
    <property type="match status" value="1"/>
</dbReference>
<dbReference type="Gene3D" id="1.10.287.470">
    <property type="entry name" value="Helix hairpin bin"/>
    <property type="match status" value="1"/>
</dbReference>
<dbReference type="Proteomes" id="UP000306340">
    <property type="component" value="Unassembled WGS sequence"/>
</dbReference>
<dbReference type="InterPro" id="IPR058625">
    <property type="entry name" value="MdtA-like_BSH"/>
</dbReference>
<evidence type="ECO:0000259" key="6">
    <source>
        <dbReference type="Pfam" id="PF25917"/>
    </source>
</evidence>
<feature type="domain" description="Multidrug resistance protein MdtA-like barrel-sandwich hybrid" evidence="6">
    <location>
        <begin position="64"/>
        <end position="204"/>
    </location>
</feature>
<dbReference type="PANTHER" id="PTHR30158">
    <property type="entry name" value="ACRA/E-RELATED COMPONENT OF DRUG EFFLUX TRANSPORTER"/>
    <property type="match status" value="1"/>
</dbReference>
<dbReference type="Pfam" id="PF25967">
    <property type="entry name" value="RND-MFP_C"/>
    <property type="match status" value="1"/>
</dbReference>
<comment type="subcellular location">
    <subcellularLocation>
        <location evidence="1">Cell envelope</location>
    </subcellularLocation>
</comment>
<proteinExistence type="inferred from homology"/>
<dbReference type="AlphaFoldDB" id="A0A4V5NLR9"/>
<evidence type="ECO:0000313" key="9">
    <source>
        <dbReference type="EMBL" id="TKA96757.1"/>
    </source>
</evidence>
<evidence type="ECO:0000256" key="1">
    <source>
        <dbReference type="ARBA" id="ARBA00004196"/>
    </source>
</evidence>
<dbReference type="NCBIfam" id="TIGR01730">
    <property type="entry name" value="RND_mfp"/>
    <property type="match status" value="1"/>
</dbReference>
<comment type="similarity">
    <text evidence="2">Belongs to the membrane fusion protein (MFP) (TC 8.A.1) family.</text>
</comment>
<sequence>MRSRYSPPTTLAACLLALTLFLGLASASLAQEAPPPAEVGVIAMTEQPVSRRSTVPGRAVASQQAEIRPRVGGVVTEILYAPGQPVTVGTPMFRLDAASYEAAVSSAEAGVARADAALTQAQTSLRRSEQLEGSGVTSADVDSARATAAEAEADLQSARAALRVAQIELSWTEITSPINGFPDVAKVSVGDLVTAGQADTLTTVTRLDPIYVDMIEPSARLLSIRDEIDSGALRMNETLKVSLTLENGRSFNGTGSLVSPGVQVSTTTGTVAVRFQFDNPNRIILPGMFVRGDVELGTVQAFLVPQRAATRERDGSLTVWVAGEGNLAEQRRIETSGSFENAWVVTEGLAEGDQVIVDGLSSLRAGAEVVPVPVTLDAQGVVQDVPAEAAAD</sequence>
<dbReference type="InterPro" id="IPR058624">
    <property type="entry name" value="MdtA-like_HH"/>
</dbReference>
<name>A0A4V5NLR9_9RHOB</name>
<evidence type="ECO:0000256" key="2">
    <source>
        <dbReference type="ARBA" id="ARBA00009477"/>
    </source>
</evidence>
<dbReference type="InterPro" id="IPR058627">
    <property type="entry name" value="MdtA-like_C"/>
</dbReference>
<dbReference type="Gene3D" id="2.40.50.100">
    <property type="match status" value="1"/>
</dbReference>
<feature type="domain" description="Multidrug resistance protein MdtA-like beta-barrel" evidence="7">
    <location>
        <begin position="209"/>
        <end position="297"/>
    </location>
</feature>
<reference evidence="9 10" key="1">
    <citation type="submission" date="2019-04" db="EMBL/GenBank/DDBJ databases">
        <title>Crypto-aerobic microbial life in anoxic (sulfidic) marine sediments.</title>
        <authorList>
            <person name="Bhattacharya S."/>
            <person name="Roy C."/>
            <person name="Mondal N."/>
            <person name="Sarkar J."/>
            <person name="Mandal S."/>
            <person name="Rameez M.J."/>
            <person name="Ghosh W."/>
        </authorList>
    </citation>
    <scope>NUCLEOTIDE SEQUENCE [LARGE SCALE GENOMIC DNA]</scope>
    <source>
        <strain evidence="9 10">SBBC</strain>
    </source>
</reference>
<keyword evidence="3" id="KW-0175">Coiled coil</keyword>
<evidence type="ECO:0000313" key="10">
    <source>
        <dbReference type="Proteomes" id="UP000306340"/>
    </source>
</evidence>
<dbReference type="GO" id="GO:0022857">
    <property type="term" value="F:transmembrane transporter activity"/>
    <property type="evidence" value="ECO:0007669"/>
    <property type="project" value="InterPro"/>
</dbReference>
<keyword evidence="4" id="KW-0732">Signal</keyword>
<dbReference type="Pfam" id="PF25917">
    <property type="entry name" value="BSH_RND"/>
    <property type="match status" value="1"/>
</dbReference>
<evidence type="ECO:0000256" key="3">
    <source>
        <dbReference type="SAM" id="Coils"/>
    </source>
</evidence>
<comment type="caution">
    <text evidence="9">The sequence shown here is derived from an EMBL/GenBank/DDBJ whole genome shotgun (WGS) entry which is preliminary data.</text>
</comment>
<feature type="domain" description="Multidrug resistance protein MdtA-like C-terminal permuted SH3" evidence="8">
    <location>
        <begin position="300"/>
        <end position="360"/>
    </location>
</feature>
<dbReference type="Gene3D" id="2.40.420.20">
    <property type="match status" value="1"/>
</dbReference>
<feature type="signal peptide" evidence="4">
    <location>
        <begin position="1"/>
        <end position="30"/>
    </location>
</feature>
<dbReference type="InterPro" id="IPR058626">
    <property type="entry name" value="MdtA-like_b-barrel"/>
</dbReference>
<evidence type="ECO:0000256" key="4">
    <source>
        <dbReference type="SAM" id="SignalP"/>
    </source>
</evidence>
<dbReference type="RefSeq" id="WP_136792365.1">
    <property type="nucleotide sequence ID" value="NZ_SWAU01000076.1"/>
</dbReference>
<gene>
    <name evidence="9" type="ORF">FAZ78_09780</name>
</gene>
<feature type="chain" id="PRO_5020582527" evidence="4">
    <location>
        <begin position="31"/>
        <end position="392"/>
    </location>
</feature>
<organism evidence="9 10">
    <name type="scientific">Cereibacter changlensis</name>
    <dbReference type="NCBI Taxonomy" id="402884"/>
    <lineage>
        <taxon>Bacteria</taxon>
        <taxon>Pseudomonadati</taxon>
        <taxon>Pseudomonadota</taxon>
        <taxon>Alphaproteobacteria</taxon>
        <taxon>Rhodobacterales</taxon>
        <taxon>Paracoccaceae</taxon>
        <taxon>Cereibacter</taxon>
    </lineage>
</organism>
<dbReference type="EMBL" id="SWAU01000076">
    <property type="protein sequence ID" value="TKA96757.1"/>
    <property type="molecule type" value="Genomic_DNA"/>
</dbReference>
<dbReference type="GO" id="GO:0046677">
    <property type="term" value="P:response to antibiotic"/>
    <property type="evidence" value="ECO:0007669"/>
    <property type="project" value="TreeGrafter"/>
</dbReference>